<organism evidence="2 4">
    <name type="scientific">Volvox reticuliferus</name>
    <dbReference type="NCBI Taxonomy" id="1737510"/>
    <lineage>
        <taxon>Eukaryota</taxon>
        <taxon>Viridiplantae</taxon>
        <taxon>Chlorophyta</taxon>
        <taxon>core chlorophytes</taxon>
        <taxon>Chlorophyceae</taxon>
        <taxon>CS clade</taxon>
        <taxon>Chlamydomonadales</taxon>
        <taxon>Volvocaceae</taxon>
        <taxon>Volvox</taxon>
    </lineage>
</organism>
<feature type="compositionally biased region" description="Low complexity" evidence="1">
    <location>
        <begin position="53"/>
        <end position="81"/>
    </location>
</feature>
<reference evidence="2" key="1">
    <citation type="journal article" date="2021" name="Proc. Natl. Acad. Sci. U.S.A.">
        <title>Three genomes in the algal genus Volvox reveal the fate of a haploid sex-determining region after a transition to homothallism.</title>
        <authorList>
            <person name="Yamamoto K."/>
            <person name="Hamaji T."/>
            <person name="Kawai-Toyooka H."/>
            <person name="Matsuzaki R."/>
            <person name="Takahashi F."/>
            <person name="Nishimura Y."/>
            <person name="Kawachi M."/>
            <person name="Noguchi H."/>
            <person name="Minakuchi Y."/>
            <person name="Umen J.G."/>
            <person name="Toyoda A."/>
            <person name="Nozaki H."/>
        </authorList>
    </citation>
    <scope>NUCLEOTIDE SEQUENCE</scope>
    <source>
        <strain evidence="3">NIES-3785</strain>
        <strain evidence="2">NIES-3786</strain>
    </source>
</reference>
<keyword evidence="4" id="KW-1185">Reference proteome</keyword>
<evidence type="ECO:0000256" key="1">
    <source>
        <dbReference type="SAM" id="MobiDB-lite"/>
    </source>
</evidence>
<proteinExistence type="predicted"/>
<evidence type="ECO:0000313" key="3">
    <source>
        <dbReference type="EMBL" id="GIM11233.1"/>
    </source>
</evidence>
<protein>
    <submittedName>
        <fullName evidence="2">Uncharacterized protein</fullName>
    </submittedName>
</protein>
<evidence type="ECO:0000313" key="2">
    <source>
        <dbReference type="EMBL" id="GIL87535.1"/>
    </source>
</evidence>
<evidence type="ECO:0000313" key="4">
    <source>
        <dbReference type="Proteomes" id="UP000747110"/>
    </source>
</evidence>
<dbReference type="AlphaFoldDB" id="A0A8J4CS93"/>
<dbReference type="EMBL" id="BNCQ01000037">
    <property type="protein sequence ID" value="GIM11233.1"/>
    <property type="molecule type" value="Genomic_DNA"/>
</dbReference>
<sequence length="185" mass="18988">MQMRTLLPHPSNVAPGGAAVVSAGRKPTCRPALGGRAHWPGHCGFCTTTMTTTTSAPRSSTFGSSSCRSSSSNSFNSASAASGGGGDGLHDVRVAIGVLGATRMCLRSDAQTVSSVSPLRPDYFFLSLSPLLPETRMDPLLHLSPKVGGGGDVGFALHFIPSHSSPVSRPTPSTSYAYPHFGCAG</sequence>
<name>A0A8J4CS93_9CHLO</name>
<feature type="region of interest" description="Disordered" evidence="1">
    <location>
        <begin position="53"/>
        <end position="86"/>
    </location>
</feature>
<dbReference type="Proteomes" id="UP000722791">
    <property type="component" value="Unassembled WGS sequence"/>
</dbReference>
<dbReference type="EMBL" id="BNCP01000040">
    <property type="protein sequence ID" value="GIL87535.1"/>
    <property type="molecule type" value="Genomic_DNA"/>
</dbReference>
<gene>
    <name evidence="2" type="ORF">Vretifemale_15579</name>
    <name evidence="3" type="ORF">Vretimale_14748</name>
</gene>
<dbReference type="Proteomes" id="UP000747110">
    <property type="component" value="Unassembled WGS sequence"/>
</dbReference>
<accession>A0A8J4CS93</accession>
<comment type="caution">
    <text evidence="2">The sequence shown here is derived from an EMBL/GenBank/DDBJ whole genome shotgun (WGS) entry which is preliminary data.</text>
</comment>